<gene>
    <name evidence="2" type="ORF">PtA15_8A291</name>
</gene>
<sequence length="395" mass="42852">MAPSKKLKNEATDDPELKGKKAAWKPALSTPFAHRWPEIPDEVGHQFLRELLTLLEDRSGPNDSECSGNPLVPPHTAQSEHQASTIEEKCPLGTARRISQSTHMVELRSGKKLAIPDYVPPRRSKFYGKNLGKEPPNPAPLSNKRFSVLSGINSTTKAMEKEIRQTREAVPRSFLASPPTMAQDGHNIPGSEVTKDPCCQPLSFIFVCRKDINPASLVDHLLPTVANLNRSRLHSGYSGADPLAGQRSAILIPLPEGAENLIAGALGLKKAAVVALQGEDARMCSLSQLAGKHIKPVLPPNPNGSPNHADGEPSTVLANESMGLFPTHVKHYKTTVPTDMRKHQAERSERKKQIKAAKRKRNDQDVALVTTDDAPTKTASKSEIHAPDPVTPAPG</sequence>
<reference evidence="2" key="1">
    <citation type="submission" date="2022-10" db="EMBL/GenBank/DDBJ databases">
        <title>Puccinia triticina Genome sequencing and assembly.</title>
        <authorList>
            <person name="Li C."/>
        </authorList>
    </citation>
    <scope>NUCLEOTIDE SEQUENCE</scope>
    <source>
        <strain evidence="2">Pt15</strain>
    </source>
</reference>
<dbReference type="GeneID" id="77812600"/>
<dbReference type="InterPro" id="IPR013241">
    <property type="entry name" value="RNase_P_Pop3"/>
</dbReference>
<feature type="region of interest" description="Disordered" evidence="1">
    <location>
        <begin position="1"/>
        <end position="21"/>
    </location>
</feature>
<organism evidence="2 3">
    <name type="scientific">Puccinia triticina</name>
    <dbReference type="NCBI Taxonomy" id="208348"/>
    <lineage>
        <taxon>Eukaryota</taxon>
        <taxon>Fungi</taxon>
        <taxon>Dikarya</taxon>
        <taxon>Basidiomycota</taxon>
        <taxon>Pucciniomycotina</taxon>
        <taxon>Pucciniomycetes</taxon>
        <taxon>Pucciniales</taxon>
        <taxon>Pucciniaceae</taxon>
        <taxon>Puccinia</taxon>
    </lineage>
</organism>
<dbReference type="Proteomes" id="UP001164743">
    <property type="component" value="Chromosome 8A"/>
</dbReference>
<dbReference type="EMBL" id="CP110428">
    <property type="protein sequence ID" value="WAQ87387.1"/>
    <property type="molecule type" value="Genomic_DNA"/>
</dbReference>
<name>A0ABY7CXE2_9BASI</name>
<feature type="compositionally biased region" description="Basic residues" evidence="1">
    <location>
        <begin position="352"/>
        <end position="361"/>
    </location>
</feature>
<feature type="compositionally biased region" description="Basic and acidic residues" evidence="1">
    <location>
        <begin position="339"/>
        <end position="351"/>
    </location>
</feature>
<feature type="compositionally biased region" description="Basic and acidic residues" evidence="1">
    <location>
        <begin position="7"/>
        <end position="19"/>
    </location>
</feature>
<evidence type="ECO:0000256" key="1">
    <source>
        <dbReference type="SAM" id="MobiDB-lite"/>
    </source>
</evidence>
<dbReference type="PANTHER" id="PTHR28272:SF1">
    <property type="entry name" value="RIBONUCLEASES P_MRP PROTEIN SUBUNIT POP3"/>
    <property type="match status" value="1"/>
</dbReference>
<accession>A0ABY7CXE2</accession>
<keyword evidence="3" id="KW-1185">Reference proteome</keyword>
<dbReference type="PANTHER" id="PTHR28272">
    <property type="entry name" value="RIBONUCLEASES P/MRP PROTEIN SUBUNIT POP3"/>
    <property type="match status" value="1"/>
</dbReference>
<protein>
    <submittedName>
        <fullName evidence="2">Uncharacterized protein</fullName>
    </submittedName>
</protein>
<evidence type="ECO:0000313" key="3">
    <source>
        <dbReference type="Proteomes" id="UP001164743"/>
    </source>
</evidence>
<feature type="region of interest" description="Disordered" evidence="1">
    <location>
        <begin position="295"/>
        <end position="315"/>
    </location>
</feature>
<dbReference type="RefSeq" id="XP_053022942.1">
    <property type="nucleotide sequence ID" value="XM_053171705.1"/>
</dbReference>
<feature type="region of interest" description="Disordered" evidence="1">
    <location>
        <begin position="332"/>
        <end position="395"/>
    </location>
</feature>
<proteinExistence type="predicted"/>
<feature type="region of interest" description="Disordered" evidence="1">
    <location>
        <begin position="56"/>
        <end position="84"/>
    </location>
</feature>
<evidence type="ECO:0000313" key="2">
    <source>
        <dbReference type="EMBL" id="WAQ87387.1"/>
    </source>
</evidence>